<dbReference type="OrthoDB" id="1262040at2"/>
<organism evidence="1 2">
    <name type="scientific">Massilia eurypsychrophila</name>
    <dbReference type="NCBI Taxonomy" id="1485217"/>
    <lineage>
        <taxon>Bacteria</taxon>
        <taxon>Pseudomonadati</taxon>
        <taxon>Pseudomonadota</taxon>
        <taxon>Betaproteobacteria</taxon>
        <taxon>Burkholderiales</taxon>
        <taxon>Oxalobacteraceae</taxon>
        <taxon>Telluria group</taxon>
        <taxon>Massilia</taxon>
    </lineage>
</organism>
<dbReference type="Proteomes" id="UP000230390">
    <property type="component" value="Unassembled WGS sequence"/>
</dbReference>
<protein>
    <recommendedName>
        <fullName evidence="3">Type VI secretion system amidase effector protein Tae4</fullName>
    </recommendedName>
</protein>
<evidence type="ECO:0000313" key="2">
    <source>
        <dbReference type="Proteomes" id="UP000230390"/>
    </source>
</evidence>
<reference evidence="1 2" key="1">
    <citation type="submission" date="2017-10" db="EMBL/GenBank/DDBJ databases">
        <title>Massilia psychrophilum sp. nov., a novel purple-pigmented bacterium isolated from Tianshan glacier, Xinjiang Municipality, China.</title>
        <authorList>
            <person name="Wang H."/>
        </authorList>
    </citation>
    <scope>NUCLEOTIDE SEQUENCE [LARGE SCALE GENOMIC DNA]</scope>
    <source>
        <strain evidence="1 2">JCM 30074</strain>
    </source>
</reference>
<dbReference type="Gene3D" id="4.10.280.80">
    <property type="match status" value="1"/>
</dbReference>
<dbReference type="InterPro" id="IPR025562">
    <property type="entry name" value="Tae4"/>
</dbReference>
<gene>
    <name evidence="1" type="ORF">CR105_00255</name>
</gene>
<evidence type="ECO:0008006" key="3">
    <source>
        <dbReference type="Google" id="ProtNLM"/>
    </source>
</evidence>
<dbReference type="AlphaFoldDB" id="A0A2G8TKQ8"/>
<dbReference type="RefSeq" id="WP_099786432.1">
    <property type="nucleotide sequence ID" value="NZ_JBHLYV010000100.1"/>
</dbReference>
<evidence type="ECO:0000313" key="1">
    <source>
        <dbReference type="EMBL" id="PIL46631.1"/>
    </source>
</evidence>
<name>A0A2G8TKQ8_9BURK</name>
<keyword evidence="2" id="KW-1185">Reference proteome</keyword>
<proteinExistence type="predicted"/>
<accession>A0A2G8TKQ8</accession>
<dbReference type="EMBL" id="PDOC01000001">
    <property type="protein sequence ID" value="PIL46631.1"/>
    <property type="molecule type" value="Genomic_DNA"/>
</dbReference>
<sequence length="160" mass="17729">MKPRFAAVAAAYPTSPPHDTAALFRMIGWEDLVTNGNYENTCAIRVSIALASAGVRIPGRMSIRKGTLKGRLIEPGQARLSMILARRNMLGAPEKFKGSPAAERGIGMRCGIVSFWRIYPTRVGDNQGHIDVVSPNEYSFLTCKNHCYFGAAEIWFWPLR</sequence>
<dbReference type="Gene3D" id="3.90.1720.80">
    <property type="match status" value="1"/>
</dbReference>
<dbReference type="Pfam" id="PF14113">
    <property type="entry name" value="Tae4"/>
    <property type="match status" value="1"/>
</dbReference>
<comment type="caution">
    <text evidence="1">The sequence shown here is derived from an EMBL/GenBank/DDBJ whole genome shotgun (WGS) entry which is preliminary data.</text>
</comment>